<organism evidence="3 4">
    <name type="scientific">Streptomyces phaeolivaceus</name>
    <dbReference type="NCBI Taxonomy" id="2653200"/>
    <lineage>
        <taxon>Bacteria</taxon>
        <taxon>Bacillati</taxon>
        <taxon>Actinomycetota</taxon>
        <taxon>Actinomycetes</taxon>
        <taxon>Kitasatosporales</taxon>
        <taxon>Streptomycetaceae</taxon>
        <taxon>Streptomyces</taxon>
    </lineage>
</organism>
<evidence type="ECO:0000256" key="1">
    <source>
        <dbReference type="SAM" id="Phobius"/>
    </source>
</evidence>
<feature type="transmembrane region" description="Helical" evidence="1">
    <location>
        <begin position="41"/>
        <end position="63"/>
    </location>
</feature>
<dbReference type="AlphaFoldDB" id="A0A5P8JXP0"/>
<dbReference type="InterPro" id="IPR011047">
    <property type="entry name" value="Quinoprotein_ADH-like_sf"/>
</dbReference>
<dbReference type="InterPro" id="IPR015943">
    <property type="entry name" value="WD40/YVTN_repeat-like_dom_sf"/>
</dbReference>
<dbReference type="PANTHER" id="PTHR34512">
    <property type="entry name" value="CELL SURFACE PROTEIN"/>
    <property type="match status" value="1"/>
</dbReference>
<dbReference type="Gene3D" id="2.130.10.10">
    <property type="entry name" value="YVTN repeat-like/Quinoprotein amine dehydrogenase"/>
    <property type="match status" value="2"/>
</dbReference>
<keyword evidence="1" id="KW-0812">Transmembrane</keyword>
<proteinExistence type="predicted"/>
<dbReference type="PANTHER" id="PTHR34512:SF30">
    <property type="entry name" value="OUTER MEMBRANE PROTEIN ASSEMBLY FACTOR BAMB"/>
    <property type="match status" value="1"/>
</dbReference>
<dbReference type="SUPFAM" id="SSF50998">
    <property type="entry name" value="Quinoprotein alcohol dehydrogenase-like"/>
    <property type="match status" value="2"/>
</dbReference>
<gene>
    <name evidence="3" type="ORF">F9278_02595</name>
</gene>
<keyword evidence="1" id="KW-0472">Membrane</keyword>
<dbReference type="Pfam" id="PF13360">
    <property type="entry name" value="PQQ_2"/>
    <property type="match status" value="2"/>
</dbReference>
<evidence type="ECO:0000313" key="3">
    <source>
        <dbReference type="EMBL" id="QFQ95262.1"/>
    </source>
</evidence>
<reference evidence="3 4" key="1">
    <citation type="submission" date="2019-10" db="EMBL/GenBank/DDBJ databases">
        <title>Streptomyces sp. strain GY16 isolated from leaves of Broussonetia papyrifera.</title>
        <authorList>
            <person name="Mo P."/>
        </authorList>
    </citation>
    <scope>NUCLEOTIDE SEQUENCE [LARGE SCALE GENOMIC DNA]</scope>
    <source>
        <strain evidence="3 4">GY16</strain>
    </source>
</reference>
<dbReference type="EMBL" id="CP045096">
    <property type="protein sequence ID" value="QFQ95262.1"/>
    <property type="molecule type" value="Genomic_DNA"/>
</dbReference>
<evidence type="ECO:0000313" key="4">
    <source>
        <dbReference type="Proteomes" id="UP000327294"/>
    </source>
</evidence>
<dbReference type="InterPro" id="IPR002372">
    <property type="entry name" value="PQQ_rpt_dom"/>
</dbReference>
<keyword evidence="4" id="KW-1185">Reference proteome</keyword>
<dbReference type="RefSeq" id="WP_152166798.1">
    <property type="nucleotide sequence ID" value="NZ_CP045096.1"/>
</dbReference>
<accession>A0A5P8JXP0</accession>
<feature type="domain" description="Pyrrolo-quinoline quinone repeat" evidence="2">
    <location>
        <begin position="333"/>
        <end position="449"/>
    </location>
</feature>
<sequence length="453" mass="47982">MTSERVEEKVRETLHAVALDRVRAPGDLAERVVRRRGRRRFAQAAGAAMAVAAIGVGTVFGLGGGGAVDQDRPVRPAVSPEGWQPWRSDGDGAAERGCLVDGSALYCAGSEYDAAKFDANTGERLWTVEVNGEGNGPDHPFAVRDGVLYGYRNHTADKQPNGDYAGGTDLMAVNTDTGKRLWSVEMAHDNRDDQSALLIDGAILANTPTDRTMTALDPLTGAEKWRHTWGKGIWCDRAVLSGVPYLLCTPETKKSGDTDVFRLDPVTGSAEKVTTLPGRHQIAGTLEDRLVLMASADADSPTSGDLLLTLLDGTGERISHPYRIDGPVANSDVIGDLLITVDWTGEVTAHSLTTAKTLWSSPVGFEMPDQDSVDGIATPVVSEEQGVVYFLNPAGDLSGLALGTGERVWRGHVDLGASGSGGYGGRPQLLLYGDALIAGEGGRLVSVLPRIAD</sequence>
<name>A0A5P8JXP0_9ACTN</name>
<keyword evidence="1" id="KW-1133">Transmembrane helix</keyword>
<protein>
    <submittedName>
        <fullName evidence="3">PQQ-binding-like beta-propeller repeat protein</fullName>
    </submittedName>
</protein>
<feature type="domain" description="Pyrrolo-quinoline quinone repeat" evidence="2">
    <location>
        <begin position="82"/>
        <end position="228"/>
    </location>
</feature>
<dbReference type="KEGG" id="sphv:F9278_02595"/>
<dbReference type="Proteomes" id="UP000327294">
    <property type="component" value="Chromosome"/>
</dbReference>
<evidence type="ECO:0000259" key="2">
    <source>
        <dbReference type="Pfam" id="PF13360"/>
    </source>
</evidence>